<evidence type="ECO:0000256" key="5">
    <source>
        <dbReference type="ARBA" id="ARBA00022741"/>
    </source>
</evidence>
<dbReference type="InterPro" id="IPR054354">
    <property type="entry name" value="DYNC2H1-like_lid"/>
</dbReference>
<dbReference type="SUPFAM" id="SSF52540">
    <property type="entry name" value="P-loop containing nucleoside triphosphate hydrolases"/>
    <property type="match status" value="4"/>
</dbReference>
<evidence type="ECO:0000259" key="23">
    <source>
        <dbReference type="Pfam" id="PF22597"/>
    </source>
</evidence>
<dbReference type="InterPro" id="IPR043160">
    <property type="entry name" value="Dynein_C_barrel"/>
</dbReference>
<evidence type="ECO:0000256" key="8">
    <source>
        <dbReference type="ARBA" id="ARBA00023054"/>
    </source>
</evidence>
<dbReference type="InterPro" id="IPR013602">
    <property type="entry name" value="Dynein_heavy_linker"/>
</dbReference>
<dbReference type="FunFam" id="1.10.8.720:FF:000001">
    <property type="entry name" value="dynein heavy chain 7, axonemal"/>
    <property type="match status" value="1"/>
</dbReference>
<dbReference type="InterPro" id="IPR041228">
    <property type="entry name" value="Dynein_C"/>
</dbReference>
<evidence type="ECO:0000259" key="14">
    <source>
        <dbReference type="Pfam" id="PF03028"/>
    </source>
</evidence>
<dbReference type="Gene3D" id="1.10.8.720">
    <property type="entry name" value="Region D6 of dynein motor"/>
    <property type="match status" value="1"/>
</dbReference>
<dbReference type="InterPro" id="IPR035706">
    <property type="entry name" value="AAA_9"/>
</dbReference>
<keyword evidence="25" id="KW-1185">Reference proteome</keyword>
<feature type="domain" description="Dynein heavy chain coiled coil stalk" evidence="17">
    <location>
        <begin position="2552"/>
        <end position="2891"/>
    </location>
</feature>
<feature type="domain" description="Dynein heavy chain region D6 P-loop" evidence="14">
    <location>
        <begin position="3390"/>
        <end position="3503"/>
    </location>
</feature>
<dbReference type="InterPro" id="IPR042228">
    <property type="entry name" value="Dynein_linker_3"/>
</dbReference>
<dbReference type="FunFam" id="1.20.920.30:FF:000002">
    <property type="entry name" value="Dynein axonemal heavy chain 3"/>
    <property type="match status" value="1"/>
</dbReference>
<dbReference type="Gene3D" id="3.10.490.20">
    <property type="match status" value="1"/>
</dbReference>
<dbReference type="FunFam" id="3.40.50.300:FF:000044">
    <property type="entry name" value="Dynein heavy chain 5, axonemal"/>
    <property type="match status" value="1"/>
</dbReference>
<dbReference type="Pfam" id="PF12775">
    <property type="entry name" value="AAA_7"/>
    <property type="match status" value="1"/>
</dbReference>
<dbReference type="Pfam" id="PF22597">
    <property type="entry name" value="DYN_lid"/>
    <property type="match status" value="1"/>
</dbReference>
<dbReference type="Pfam" id="PF12780">
    <property type="entry name" value="AAA_8"/>
    <property type="match status" value="1"/>
</dbReference>
<feature type="domain" description="Dynein heavy chain AAA lid" evidence="21">
    <location>
        <begin position="3539"/>
        <end position="3679"/>
    </location>
</feature>
<dbReference type="FunFam" id="1.20.140.100:FF:000004">
    <property type="entry name" value="Dynein axonemal heavy chain 6"/>
    <property type="match status" value="1"/>
</dbReference>
<feature type="domain" description="Dynein heavy chain ATP-binding dynein motor region" evidence="19">
    <location>
        <begin position="2924"/>
        <end position="3145"/>
    </location>
</feature>
<feature type="coiled-coil region" evidence="13">
    <location>
        <begin position="2780"/>
        <end position="2835"/>
    </location>
</feature>
<dbReference type="FunFam" id="1.20.1270.280:FF:000001">
    <property type="entry name" value="dynein heavy chain 7, axonemal"/>
    <property type="match status" value="1"/>
</dbReference>
<dbReference type="FunFam" id="3.40.50.300:FF:000362">
    <property type="entry name" value="Dynein, axonemal, heavy chain 6"/>
    <property type="match status" value="1"/>
</dbReference>
<feature type="domain" description="Dynein heavy chain C-terminal" evidence="22">
    <location>
        <begin position="3687"/>
        <end position="3984"/>
    </location>
</feature>
<dbReference type="InterPro" id="IPR042222">
    <property type="entry name" value="Dynein_2_N"/>
</dbReference>
<dbReference type="Gene3D" id="1.10.472.130">
    <property type="match status" value="1"/>
</dbReference>
<dbReference type="GO" id="GO:0051959">
    <property type="term" value="F:dynein light intermediate chain binding"/>
    <property type="evidence" value="ECO:0007669"/>
    <property type="project" value="InterPro"/>
</dbReference>
<gene>
    <name evidence="24" type="ORF">RI129_006394</name>
</gene>
<dbReference type="GO" id="GO:0005874">
    <property type="term" value="C:microtubule"/>
    <property type="evidence" value="ECO:0007669"/>
    <property type="project" value="UniProtKB-KW"/>
</dbReference>
<name>A0AAN7VK09_9COLE</name>
<evidence type="ECO:0000256" key="12">
    <source>
        <dbReference type="ARBA" id="ARBA00023273"/>
    </source>
</evidence>
<dbReference type="Gene3D" id="1.20.920.30">
    <property type="match status" value="1"/>
</dbReference>
<keyword evidence="11" id="KW-0206">Cytoskeleton</keyword>
<comment type="caution">
    <text evidence="24">The sequence shown here is derived from an EMBL/GenBank/DDBJ whole genome shotgun (WGS) entry which is preliminary data.</text>
</comment>
<dbReference type="FunFam" id="3.20.180.20:FF:000003">
    <property type="entry name" value="Dynein heavy chain 12, axonemal"/>
    <property type="match status" value="1"/>
</dbReference>
<dbReference type="InterPro" id="IPR041658">
    <property type="entry name" value="AAA_lid_11"/>
</dbReference>
<dbReference type="FunFam" id="3.10.490.20:FF:000001">
    <property type="entry name" value="dynein heavy chain 7, axonemal"/>
    <property type="match status" value="1"/>
</dbReference>
<dbReference type="InterPro" id="IPR041466">
    <property type="entry name" value="Dynein_AAA5_ext"/>
</dbReference>
<keyword evidence="6" id="KW-0067">ATP-binding</keyword>
<dbReference type="Gene3D" id="6.10.140.1060">
    <property type="match status" value="1"/>
</dbReference>
<feature type="domain" description="Dynein heavy chain linker" evidence="15">
    <location>
        <begin position="727"/>
        <end position="1149"/>
    </location>
</feature>
<evidence type="ECO:0000259" key="16">
    <source>
        <dbReference type="Pfam" id="PF12774"/>
    </source>
</evidence>
<reference evidence="24 25" key="1">
    <citation type="journal article" date="2024" name="Insects">
        <title>An Improved Chromosome-Level Genome Assembly of the Firefly Pyrocoelia pectoralis.</title>
        <authorList>
            <person name="Fu X."/>
            <person name="Meyer-Rochow V.B."/>
            <person name="Ballantyne L."/>
            <person name="Zhu X."/>
        </authorList>
    </citation>
    <scope>NUCLEOTIDE SEQUENCE [LARGE SCALE GENOMIC DNA]</scope>
    <source>
        <strain evidence="24">XCY_ONT2</strain>
    </source>
</reference>
<dbReference type="FunFam" id="1.20.58.1120:FF:000001">
    <property type="entry name" value="dynein heavy chain 2, axonemal"/>
    <property type="match status" value="1"/>
</dbReference>
<keyword evidence="7" id="KW-0243">Dynein</keyword>
<feature type="domain" description="Dynein heavy chain AAA 5 extension" evidence="20">
    <location>
        <begin position="1761"/>
        <end position="1897"/>
    </location>
</feature>
<evidence type="ECO:0000256" key="3">
    <source>
        <dbReference type="ARBA" id="ARBA00022490"/>
    </source>
</evidence>
<dbReference type="GO" id="GO:0005524">
    <property type="term" value="F:ATP binding"/>
    <property type="evidence" value="ECO:0007669"/>
    <property type="project" value="UniProtKB-KW"/>
</dbReference>
<dbReference type="Gene3D" id="1.20.140.100">
    <property type="entry name" value="Dynein heavy chain, N-terminal domain 2"/>
    <property type="match status" value="1"/>
</dbReference>
<evidence type="ECO:0000256" key="6">
    <source>
        <dbReference type="ARBA" id="ARBA00022840"/>
    </source>
</evidence>
<dbReference type="FunFam" id="1.10.8.710:FF:000004">
    <property type="entry name" value="Dynein axonemal heavy chain 6"/>
    <property type="match status" value="1"/>
</dbReference>
<dbReference type="Gene3D" id="1.10.8.710">
    <property type="match status" value="1"/>
</dbReference>
<evidence type="ECO:0000256" key="1">
    <source>
        <dbReference type="ARBA" id="ARBA00004430"/>
    </source>
</evidence>
<dbReference type="Pfam" id="PF18199">
    <property type="entry name" value="Dynein_C"/>
    <property type="match status" value="1"/>
</dbReference>
<dbReference type="InterPro" id="IPR035699">
    <property type="entry name" value="AAA_6"/>
</dbReference>
<comment type="subcellular location">
    <subcellularLocation>
        <location evidence="1">Cytoplasm</location>
        <location evidence="1">Cytoskeleton</location>
        <location evidence="1">Cilium axoneme</location>
    </subcellularLocation>
</comment>
<evidence type="ECO:0000256" key="13">
    <source>
        <dbReference type="SAM" id="Coils"/>
    </source>
</evidence>
<feature type="domain" description="Dynein heavy chain hydrolytic ATP-binding dynein motor region" evidence="16">
    <location>
        <begin position="1280"/>
        <end position="1594"/>
    </location>
</feature>
<keyword evidence="8 13" id="KW-0175">Coiled coil</keyword>
<dbReference type="InterPro" id="IPR027417">
    <property type="entry name" value="P-loop_NTPase"/>
</dbReference>
<dbReference type="PANTHER" id="PTHR22878">
    <property type="entry name" value="DYNEIN HEAVY CHAIN 6, AXONEMAL-LIKE-RELATED"/>
    <property type="match status" value="1"/>
</dbReference>
<dbReference type="EMBL" id="JAVRBK010000004">
    <property type="protein sequence ID" value="KAK5645094.1"/>
    <property type="molecule type" value="Genomic_DNA"/>
</dbReference>
<dbReference type="InterPro" id="IPR004273">
    <property type="entry name" value="Dynein_heavy_D6_P-loop"/>
</dbReference>
<dbReference type="GO" id="GO:0008569">
    <property type="term" value="F:minus-end-directed microtubule motor activity"/>
    <property type="evidence" value="ECO:0007669"/>
    <property type="project" value="InterPro"/>
</dbReference>
<dbReference type="Pfam" id="PF12774">
    <property type="entry name" value="AAA_6"/>
    <property type="match status" value="1"/>
</dbReference>
<dbReference type="Pfam" id="PF12777">
    <property type="entry name" value="MT"/>
    <property type="match status" value="1"/>
</dbReference>
<dbReference type="GO" id="GO:0003341">
    <property type="term" value="P:cilium movement"/>
    <property type="evidence" value="ECO:0007669"/>
    <property type="project" value="UniProtKB-ARBA"/>
</dbReference>
<evidence type="ECO:0000259" key="18">
    <source>
        <dbReference type="Pfam" id="PF12780"/>
    </source>
</evidence>
<organism evidence="24 25">
    <name type="scientific">Pyrocoelia pectoralis</name>
    <dbReference type="NCBI Taxonomy" id="417401"/>
    <lineage>
        <taxon>Eukaryota</taxon>
        <taxon>Metazoa</taxon>
        <taxon>Ecdysozoa</taxon>
        <taxon>Arthropoda</taxon>
        <taxon>Hexapoda</taxon>
        <taxon>Insecta</taxon>
        <taxon>Pterygota</taxon>
        <taxon>Neoptera</taxon>
        <taxon>Endopterygota</taxon>
        <taxon>Coleoptera</taxon>
        <taxon>Polyphaga</taxon>
        <taxon>Elateriformia</taxon>
        <taxon>Elateroidea</taxon>
        <taxon>Lampyridae</taxon>
        <taxon>Lampyrinae</taxon>
        <taxon>Pyrocoelia</taxon>
    </lineage>
</organism>
<dbReference type="Gene3D" id="3.20.180.20">
    <property type="entry name" value="Dynein heavy chain, N-terminal domain 2"/>
    <property type="match status" value="1"/>
</dbReference>
<protein>
    <recommendedName>
        <fullName evidence="26">Dynein heavy chain</fullName>
    </recommendedName>
</protein>
<keyword evidence="12" id="KW-0966">Cell projection</keyword>
<dbReference type="GO" id="GO:0005930">
    <property type="term" value="C:axoneme"/>
    <property type="evidence" value="ECO:0007669"/>
    <property type="project" value="UniProtKB-SubCell"/>
</dbReference>
<sequence length="3987" mass="458538">MPFRRNRVGIAFEPNKYPDINDVISTVFGTNATAAVSDLNNRKGNYFRKLINEVLKTKLRSRKVVPEPPITVINADSHSTMFELASTLPTTPNTKYLDRAIWKKLSCKGLEKSYPDIFWQLVNEVRAEFISVMHQFGVICVIIPPNKSIQGHVTLPCYKYLGRTAFHPRFLKIIRKFETRLLITFPLMRQILRMCVQDLPQCLLVLTVFRDRTYEISELHTIFEQELKKVRNIIRLWYDQVVEYVRKKIKLPHNLHYAVYSCGTTLMATFLTRSIQTTIEHLVEVTERENDLPFIYMKMQYQKKITLEPSITEICLLYTQLVSKLASVAENLPSLETYYCSNYLNATIPVFVPDDLQRYFEKRVKCNLVCLFAPVNLYVKTLNEEFYGVHSKQVDWMVESEEEGDTVQEIYSRKQSVVLADDVIDPIDIVESIRRQSYIITEPLSSPSHPMSADAIMSVDLMRFIEQLECVHDKNDSVSQDITFEEGYAKVEIYRSYLNKLSVMIDVEHYLVGQLVQSSCREAISDALNDMIQVVAHRLVLQHIWLNEDICEQFDMIKVRALSQPETTEELMEQGSYMLWASTEHMAELKERIQLSISIICNLVEMTTLTEEHIHLNSRTIAWLTDIKPVLEKNATMFESSKFDFEEHLQRSIGKLYNDIDNFVPLLVTLNNMNDVVNCREYIHKLSPLMSKVKELENLLSWINNQETIFKFPLTACPDLRELKLFLYPFGHLVKVCFTVIRSMDTWMYGPFEFLDYSAAETTLDESSKELVKILKYYKSKIKQATQDNLRLKFEGVPDDPDPLLHPSPMRLCTQSIQLIKDFKPNLHMMNIMCNDAMLQRHWDEMSEIAGFDLTPDAGTTLSKLMNMGLLPDIDKYEIISGGAIKERHLLESLLKMQSEWDTVLFKTCLFKDTGIHILTSLDDIQAVLDEHITKTLTMRGSVFVKPYRAEVGSWYAKITRINATLEEWSKVQAQLLYLLPIFSSKDIVSQMPEEGQMFKEVDGIYRRYINIIIREPNVIDSASQPNLLENLQICSELLERINEGVANYLEGKRLYFPRFFFLSNDEMLEILSETKNPLRVQPHLRKCFEGIKYLEFDHCLKISAMFSGEDEKVNFLEIIDTVAAGGSVEKWLLQVEKEMLAAVHHQIALSWTAYTETYRTEWITLWPGQVILAVSQIYWTMNVHYALNSNSRSIFRNFLEQLKQNLAEVVELIRTASLSNLARITINALIVIDVHAKDVTQYLYNKNVTNATEFKWLAQLRYYWEERCTVRIINATVMYANEYLGNSDRLVITPLTDRCYRTLIGAYYLHLNGAPEGPAGTGKTETTKDLAKALAVQCVVFNCSDGLASSGAWACFDEFNRIEVEVLSVVAQQILSIILAVRSNVEKFIFEGTELHLNPACYVCITMNPGYAGRSELPDNLKVLFRTVAMMVPDYAMIGEISLYSYGFADARKLSIKIVTVYRLCSEQLSSQNHYDYGMRAVKSVLFACGNNKLKYPYENEDILLLRSILDVNLPKFLHYDVPLFEGIITDLFPGISLPKADYTKFVEAIHVSCKQRNLQVKDCVILKIMQTYEMMIVRHGFMLVGEPFSGKTMTLKVLADSLSLLSAQDESQVSVKYQFINPKSITMGQLYGQFDPISYEWFDGVVATCFRNFVMDTSLDRKWVIFDGPVDAVWIENMNTVLDDNKKLCLMSGEVMGMTNTMSMVFEVMDLSQASPATVSRCGMIYMEPTTLGWRCHVESWINVCNVDWMESNEDYVLEIFNWVVPPSLSYIRKNCKQLCSAGEVNLVKNMMQVIQMIITDAFADPTKKEENLKYLRSWIQGSSMVGLAWGLGSILDTTSRQKFDEYFKSIWKGENVEYPIPPLIEKLEIQIPNDGILFDYSFVFKGKGTWKYWPDTIKSMKVDEAKNIQQVLIPTVDTVKYMYIIDMYIKHKFPILIIGPTGTGKSYYIQDLLMNRLDQEKYEPAFVTFTVKISANHIQELIISKLNKLKRGHYGPPRGKLCVIFVDDMNMPAKETYGAQPPIELLRQYFDHKNWYDLKDTSPIYLHDILIMAAMGLPGGSRQDVYARFLRHFSIFSINEFSDDTMCKIYSNILLLGWKNNGFPSDIVNIVQHLVNATVDVYKAAIKHLLPTPAKSHYIFNLRDFSRIVYGCAMLRKESADTKTMFPKIWAHEILRVIYDRLVDDEDKHWLFNKIKFSINNFFKEHFDKVFENFQNDDGSITAESLQRLLFGTYLDTDSNEDEIKYEEVINIDSFRTIAENCLKEYNSNHKNKMNVVLFKYALEHLSKICRILAMPRGNALLVGVSGSGRQSLTKVATTITRHSFFQPEITKNYGMNEWRDDIKQVLKESGGRGKNTVFLFTEGQIKEEGFLQDIDCLLNAGEVPNIFHIEEKQEVMELCRLAAQGGNRNMDISPMAVFAYFIKRTREKLHIVLCFSPIGSLFRLRLRLYPSLINCCTIDWFEDWPEDALEKVAETWISDINLDQSVKEAVIVACKYFHVYARKVSAEFFAETFHKSYITSASYLELIKIFTDLTNQKQYELMAAKKRYVVGLDKLQFAAEQIFEMQLNLEAFQPELKLMSEKATQMMEQIATETIEVERASALVRKDEEIANSQAAEAQALKAECEADLALAIPILEEAIEALNTLKPADITLVKSMKNPPEPIKLVMAAVCVIKDVKPDRLPDPATGRKIIDYWGPSKRILGDMNFLQSLKDFDKDNIRIDIMNKIRKDYLPHKDFKPHIVAKASSAAEGLCKWIIAMDMYDMVAREVAPKKAKLEKAEKKYAATMAILSEKKSEVVKLEQKLADLNVLLQEATEKKDNLQKRVNVCGDKLSRARKLIGGLGGEKSRWIAAAEGFQALYECVAGDILISCGIIAYLSPFTMKWRTKAVIDWLSFVEKMNIPVTSTYNFMTTLSSEIKVQDWHITGLPCDMFSIGNAIIQDNSKRWSLLIDPQSQANSWIKKMEKKNNLRVTKFSDSNYMNVLKYCIESGKPALIENIREDLEAPLDPLLYKATFKQGSATVIALGDNVITYHKNFKLYLTSKMRNPHYLPEVFNKVTIINFALTTTGLEDQLLGIVVAKERPDLQRKREELISESAENKTALANLEEMILRTLSESKDDILEDESAIKILDQSKAISNDIVIKQIITKETEAKIELSRMDYKPVATHSAVLYYCISDLPNIDPMYQYSLGWFISLYVSSIDTAGNSRELSRRIVYLQDNFTYNLYTNVCRSLFEKDKLMFSFLLCVKIMLSKNKISEREYAFLITGGVDVDNPIANPASNWLCAKSWNEICRLDGVPMFEGFRNFFNKHLSEWQAFYDSVEPQNSVLPGKWDKTLTSFQKLLIIRTLRPDKIPVSISKYVSEEMGIKFTIPPPFDISKSFEESNCLRPLVFILSAGTDPMAALQKFAEVKGYGDKLHYISLGQGQGSIAQALVEEAQDEGSWICLQNCHLAASWMVSLEKLWEDLDVSNTHLNFRLWLTSYPSDKFPISILQNGIKMTNEPPTGLQQNLLRSYINEPIKNDTFYSGCPGNDLMFARLLYGMAFFHAVVQERRSFGPLGWNIPYGFNESDFNISVQQLQIFINEYEDNPYEGICYLTGECNYGGRVTDDWDRRLIVTLLEHYLNPDVVEKLDYSFSDVANYYNIPRKANYEGFVNHIMSLPQFHPPEVYGLHNNAGMIRDLQVSNSLLNSMVLLQEEGTSRDADEEKFLNLIISDILGRLPDNFDLEAAQLRYPVRYEESMNIVLVQEMERFTKLLNEIRFSLQTIQKAIEGLLIMTPDMEILQRYLLLGRIPTAWVKVSYPSLKSLPNYIADFVDRINFVKSWFERGKPKNFWLSGFFFTQAFLTGVKQNYARKYTIPIDQLTFDFEVLKVNSTDYAPDEGIYVYGLYTDGARWDRQNGVLAELHLKVLHDYMPLIWLVPIKISQYSEVKKYKCPLYKTSERKGVLSTTGHSTNYVLPFLLNTDKDPSHWVKRSVALLCQLD</sequence>
<evidence type="ECO:0000256" key="11">
    <source>
        <dbReference type="ARBA" id="ARBA00023212"/>
    </source>
</evidence>
<keyword evidence="5" id="KW-0547">Nucleotide-binding</keyword>
<evidence type="ECO:0000256" key="7">
    <source>
        <dbReference type="ARBA" id="ARBA00023017"/>
    </source>
</evidence>
<dbReference type="FunFam" id="3.40.50.300:FF:001328">
    <property type="entry name" value="Dynein heavy chain 6, axonemal"/>
    <property type="match status" value="1"/>
</dbReference>
<evidence type="ECO:0000313" key="24">
    <source>
        <dbReference type="EMBL" id="KAK5645094.1"/>
    </source>
</evidence>
<feature type="domain" description="Dynein heavy chain AAA module D4" evidence="18">
    <location>
        <begin position="2277"/>
        <end position="2537"/>
    </location>
</feature>
<dbReference type="Pfam" id="PF03028">
    <property type="entry name" value="Dynein_heavy"/>
    <property type="match status" value="1"/>
</dbReference>
<keyword evidence="10" id="KW-0505">Motor protein</keyword>
<evidence type="ECO:0000259" key="17">
    <source>
        <dbReference type="Pfam" id="PF12777"/>
    </source>
</evidence>
<dbReference type="Gene3D" id="1.10.8.1220">
    <property type="match status" value="1"/>
</dbReference>
<dbReference type="InterPro" id="IPR024743">
    <property type="entry name" value="Dynein_HC_stalk"/>
</dbReference>
<dbReference type="Gene3D" id="1.20.920.20">
    <property type="match status" value="1"/>
</dbReference>
<evidence type="ECO:0000259" key="22">
    <source>
        <dbReference type="Pfam" id="PF18199"/>
    </source>
</evidence>
<dbReference type="GO" id="GO:0030286">
    <property type="term" value="C:dynein complex"/>
    <property type="evidence" value="ECO:0007669"/>
    <property type="project" value="UniProtKB-KW"/>
</dbReference>
<keyword evidence="9" id="KW-0969">Cilium</keyword>
<evidence type="ECO:0008006" key="26">
    <source>
        <dbReference type="Google" id="ProtNLM"/>
    </source>
</evidence>
<dbReference type="InterPro" id="IPR043157">
    <property type="entry name" value="Dynein_AAA1S"/>
</dbReference>
<dbReference type="Proteomes" id="UP001329430">
    <property type="component" value="Chromosome 4"/>
</dbReference>
<dbReference type="Pfam" id="PF12781">
    <property type="entry name" value="AAA_9"/>
    <property type="match status" value="1"/>
</dbReference>
<dbReference type="InterPro" id="IPR026983">
    <property type="entry name" value="DHC"/>
</dbReference>
<proteinExistence type="inferred from homology"/>
<evidence type="ECO:0000256" key="2">
    <source>
        <dbReference type="ARBA" id="ARBA00008887"/>
    </source>
</evidence>
<keyword evidence="4" id="KW-0493">Microtubule</keyword>
<dbReference type="InterPro" id="IPR024317">
    <property type="entry name" value="Dynein_heavy_chain_D4_dom"/>
</dbReference>
<dbReference type="FunFam" id="3.40.50.300:FF:002141">
    <property type="entry name" value="Dynein heavy chain"/>
    <property type="match status" value="1"/>
</dbReference>
<evidence type="ECO:0000259" key="19">
    <source>
        <dbReference type="Pfam" id="PF12781"/>
    </source>
</evidence>
<evidence type="ECO:0000259" key="20">
    <source>
        <dbReference type="Pfam" id="PF17852"/>
    </source>
</evidence>
<dbReference type="Gene3D" id="1.20.1270.280">
    <property type="match status" value="1"/>
</dbReference>
<dbReference type="Pfam" id="PF08393">
    <property type="entry name" value="DHC_N2"/>
    <property type="match status" value="1"/>
</dbReference>
<dbReference type="Pfam" id="PF17852">
    <property type="entry name" value="Dynein_AAA_lid"/>
    <property type="match status" value="1"/>
</dbReference>
<dbReference type="FunFam" id="3.40.50.300:FF:001145">
    <property type="entry name" value="Putative dynein heavy chain"/>
    <property type="match status" value="1"/>
</dbReference>
<dbReference type="PANTHER" id="PTHR22878:SF70">
    <property type="entry name" value="DYNEIN HEAVY CHAIN 2, AXONEMAL"/>
    <property type="match status" value="1"/>
</dbReference>
<evidence type="ECO:0000259" key="21">
    <source>
        <dbReference type="Pfam" id="PF18198"/>
    </source>
</evidence>
<evidence type="ECO:0000256" key="9">
    <source>
        <dbReference type="ARBA" id="ARBA00023069"/>
    </source>
</evidence>
<dbReference type="InterPro" id="IPR042219">
    <property type="entry name" value="AAA_lid_11_sf"/>
</dbReference>
<dbReference type="FunFam" id="1.10.8.1220:FF:000001">
    <property type="entry name" value="Dynein axonemal heavy chain 5"/>
    <property type="match status" value="1"/>
</dbReference>
<comment type="similarity">
    <text evidence="2">Belongs to the dynein heavy chain family.</text>
</comment>
<dbReference type="GO" id="GO:0045505">
    <property type="term" value="F:dynein intermediate chain binding"/>
    <property type="evidence" value="ECO:0007669"/>
    <property type="project" value="InterPro"/>
</dbReference>
<evidence type="ECO:0000256" key="4">
    <source>
        <dbReference type="ARBA" id="ARBA00022701"/>
    </source>
</evidence>
<dbReference type="Gene3D" id="3.40.50.300">
    <property type="entry name" value="P-loop containing nucleotide triphosphate hydrolases"/>
    <property type="match status" value="5"/>
</dbReference>
<dbReference type="FunFam" id="1.20.920.20:FF:000006">
    <property type="entry name" value="Dynein, axonemal, heavy chain 6"/>
    <property type="match status" value="1"/>
</dbReference>
<keyword evidence="3" id="KW-0963">Cytoplasm</keyword>
<dbReference type="Gene3D" id="1.20.58.1120">
    <property type="match status" value="1"/>
</dbReference>
<evidence type="ECO:0000256" key="10">
    <source>
        <dbReference type="ARBA" id="ARBA00023175"/>
    </source>
</evidence>
<feature type="domain" description="Dynein 2 heavy chain 1 cytoplasmic ATPase lid" evidence="23">
    <location>
        <begin position="2112"/>
        <end position="2191"/>
    </location>
</feature>
<evidence type="ECO:0000313" key="25">
    <source>
        <dbReference type="Proteomes" id="UP001329430"/>
    </source>
</evidence>
<accession>A0AAN7VK09</accession>
<evidence type="ECO:0000259" key="15">
    <source>
        <dbReference type="Pfam" id="PF08393"/>
    </source>
</evidence>
<dbReference type="Pfam" id="PF18198">
    <property type="entry name" value="AAA_lid_11"/>
    <property type="match status" value="1"/>
</dbReference>